<evidence type="ECO:0000313" key="3">
    <source>
        <dbReference type="EMBL" id="PKC64783.1"/>
    </source>
</evidence>
<organism evidence="2 5">
    <name type="scientific">Rhizophagus irregularis</name>
    <dbReference type="NCBI Taxonomy" id="588596"/>
    <lineage>
        <taxon>Eukaryota</taxon>
        <taxon>Fungi</taxon>
        <taxon>Fungi incertae sedis</taxon>
        <taxon>Mucoromycota</taxon>
        <taxon>Glomeromycotina</taxon>
        <taxon>Glomeromycetes</taxon>
        <taxon>Glomerales</taxon>
        <taxon>Glomeraceae</taxon>
        <taxon>Rhizophagus</taxon>
    </lineage>
</organism>
<reference evidence="2 5" key="2">
    <citation type="submission" date="2017-09" db="EMBL/GenBank/DDBJ databases">
        <title>Extensive intraspecific genome diversity in a model arbuscular mycorrhizal fungus.</title>
        <authorList>
            <person name="Chen E.C."/>
            <person name="Morin E."/>
            <person name="Beaudet D."/>
            <person name="Noel J."/>
            <person name="Ndikumana S."/>
            <person name="Charron P."/>
            <person name="St-Onge C."/>
            <person name="Giorgi J."/>
            <person name="Grigoriev I.V."/>
            <person name="Roux C."/>
            <person name="Martin F.M."/>
            <person name="Corradi N."/>
        </authorList>
    </citation>
    <scope>NUCLEOTIDE SEQUENCE [LARGE SCALE GENOMIC DNA]</scope>
    <source>
        <strain evidence="2 5">A5</strain>
    </source>
</reference>
<feature type="transmembrane region" description="Helical" evidence="1">
    <location>
        <begin position="105"/>
        <end position="123"/>
    </location>
</feature>
<gene>
    <name evidence="3" type="ORF">RhiirA1_395785</name>
    <name evidence="2" type="ORF">RhiirA5_374141</name>
</gene>
<dbReference type="Proteomes" id="UP000232688">
    <property type="component" value="Unassembled WGS sequence"/>
</dbReference>
<proteinExistence type="predicted"/>
<reference evidence="2 5" key="1">
    <citation type="submission" date="2016-04" db="EMBL/GenBank/DDBJ databases">
        <title>Genome analyses suggest a sexual origin of heterokaryosis in a supposedly ancient asexual fungus.</title>
        <authorList>
            <person name="Ropars J."/>
            <person name="Sedzielewska K."/>
            <person name="Noel J."/>
            <person name="Charron P."/>
            <person name="Farinelli L."/>
            <person name="Marton T."/>
            <person name="Kruger M."/>
            <person name="Pelin A."/>
            <person name="Brachmann A."/>
            <person name="Corradi N."/>
        </authorList>
    </citation>
    <scope>NUCLEOTIDE SEQUENCE [LARGE SCALE GENOMIC DNA]</scope>
    <source>
        <strain evidence="2 5">A5</strain>
    </source>
</reference>
<name>A0A2I1EZK7_9GLOM</name>
<comment type="caution">
    <text evidence="2">The sequence shown here is derived from an EMBL/GenBank/DDBJ whole genome shotgun (WGS) entry which is preliminary data.</text>
</comment>
<accession>A0A2I1EZK7</accession>
<keyword evidence="1" id="KW-0812">Transmembrane</keyword>
<dbReference type="OrthoDB" id="2427374at2759"/>
<keyword evidence="1" id="KW-1133">Transmembrane helix</keyword>
<dbReference type="EMBL" id="LLXH01000604">
    <property type="protein sequence ID" value="PKC64783.1"/>
    <property type="molecule type" value="Genomic_DNA"/>
</dbReference>
<dbReference type="Proteomes" id="UP000232722">
    <property type="component" value="Unassembled WGS sequence"/>
</dbReference>
<dbReference type="VEuPathDB" id="FungiDB:RhiirFUN_010208"/>
<evidence type="ECO:0000313" key="5">
    <source>
        <dbReference type="Proteomes" id="UP000232722"/>
    </source>
</evidence>
<evidence type="ECO:0000313" key="2">
    <source>
        <dbReference type="EMBL" id="PKC11088.1"/>
    </source>
</evidence>
<sequence>MAKVTYRWNKGTSSVDHATNVLDELICIREESNNKLVLGSIQKLIHVRMKLGTGLSHLETEATSVSHQLVETAMVYLSNANKNCYISERILRACLEVKFRKSTLSFRYVSILCCGMMSIFVSIQDLMKQQEKIDHPEFMNVTTRYGWKTTCDYYFASKLIIRDLSMDDYIILLRREPIRELLLLLRPNRNTITLTTRAVNYGRWETGQSRDKYAQSCHAHVHLLFDREAWEGVKGIVMNKVTLSKLNARNFPGPNYLLKDCTELEQQRLQSAEHQCMLASITKLSEFVKNSNKSLIDAIS</sequence>
<dbReference type="AlphaFoldDB" id="A0A2I1EZK7"/>
<dbReference type="VEuPathDB" id="FungiDB:RhiirA1_395785"/>
<protein>
    <submittedName>
        <fullName evidence="2">Uncharacterized protein</fullName>
    </submittedName>
</protein>
<dbReference type="EMBL" id="LLXJ01000334">
    <property type="protein sequence ID" value="PKC11088.1"/>
    <property type="molecule type" value="Genomic_DNA"/>
</dbReference>
<evidence type="ECO:0000256" key="1">
    <source>
        <dbReference type="SAM" id="Phobius"/>
    </source>
</evidence>
<evidence type="ECO:0000313" key="4">
    <source>
        <dbReference type="Proteomes" id="UP000232688"/>
    </source>
</evidence>
<reference evidence="3 4" key="4">
    <citation type="submission" date="2017-10" db="EMBL/GenBank/DDBJ databases">
        <title>Genome analyses suggest a sexual origin of heterokaryosis in a supposedly ancient asexual fungus.</title>
        <authorList>
            <person name="Corradi N."/>
            <person name="Sedzielewska K."/>
            <person name="Noel J."/>
            <person name="Charron P."/>
            <person name="Farinelli L."/>
            <person name="Marton T."/>
            <person name="Kruger M."/>
            <person name="Pelin A."/>
            <person name="Brachmann A."/>
            <person name="Corradi N."/>
        </authorList>
    </citation>
    <scope>NUCLEOTIDE SEQUENCE [LARGE SCALE GENOMIC DNA]</scope>
    <source>
        <strain evidence="3 4">A1</strain>
    </source>
</reference>
<dbReference type="VEuPathDB" id="FungiDB:FUN_016553"/>
<keyword evidence="1" id="KW-0472">Membrane</keyword>
<reference evidence="3 4" key="3">
    <citation type="submission" date="2017-10" db="EMBL/GenBank/DDBJ databases">
        <title>Extensive intraspecific genome diversity in a model arbuscular mycorrhizal fungus.</title>
        <authorList>
            <person name="Chen E.C.H."/>
            <person name="Morin E."/>
            <person name="Baudet D."/>
            <person name="Noel J."/>
            <person name="Ndikumana S."/>
            <person name="Charron P."/>
            <person name="St-Onge C."/>
            <person name="Giorgi J."/>
            <person name="Grigoriev I.V."/>
            <person name="Roux C."/>
            <person name="Martin F.M."/>
            <person name="Corradi N."/>
        </authorList>
    </citation>
    <scope>NUCLEOTIDE SEQUENCE [LARGE SCALE GENOMIC DNA]</scope>
    <source>
        <strain evidence="3 4">A1</strain>
    </source>
</reference>